<sequence>MGTVSTGSAEHYRWGQGCDGWHLLAGGDLSVIEERMPGGAFEARHRHARSRQFFYVLAGELTIELDGEEFQLQAGQGLHVPPGGAHQVRNDGVADVRMLVVSSPRSHGDRIDAPAEGSA</sequence>
<comment type="caution">
    <text evidence="3">The sequence shown here is derived from an EMBL/GenBank/DDBJ whole genome shotgun (WGS) entry which is preliminary data.</text>
</comment>
<keyword evidence="1" id="KW-0479">Metal-binding</keyword>
<reference evidence="3 4" key="1">
    <citation type="submission" date="2018-07" db="EMBL/GenBank/DDBJ databases">
        <title>Dyella solisilvae sp. nov., isolated from the pine and broad-leaved mixed forest soil.</title>
        <authorList>
            <person name="Gao Z."/>
            <person name="Qiu L."/>
        </authorList>
    </citation>
    <scope>NUCLEOTIDE SEQUENCE [LARGE SCALE GENOMIC DNA]</scope>
    <source>
        <strain evidence="3 4">DHG54</strain>
    </source>
</reference>
<dbReference type="InterPro" id="IPR051610">
    <property type="entry name" value="GPI/OXD"/>
</dbReference>
<dbReference type="PANTHER" id="PTHR35848">
    <property type="entry name" value="OXALATE-BINDING PROTEIN"/>
    <property type="match status" value="1"/>
</dbReference>
<evidence type="ECO:0000313" key="3">
    <source>
        <dbReference type="EMBL" id="RDI99960.1"/>
    </source>
</evidence>
<accession>A0A370KCX2</accession>
<evidence type="ECO:0000256" key="1">
    <source>
        <dbReference type="ARBA" id="ARBA00022723"/>
    </source>
</evidence>
<dbReference type="AlphaFoldDB" id="A0A370KCX2"/>
<evidence type="ECO:0000259" key="2">
    <source>
        <dbReference type="Pfam" id="PF07883"/>
    </source>
</evidence>
<name>A0A370KCX2_9GAMM</name>
<feature type="domain" description="Cupin type-2" evidence="2">
    <location>
        <begin position="35"/>
        <end position="101"/>
    </location>
</feature>
<proteinExistence type="predicted"/>
<dbReference type="Gene3D" id="2.60.120.10">
    <property type="entry name" value="Jelly Rolls"/>
    <property type="match status" value="1"/>
</dbReference>
<dbReference type="Pfam" id="PF07883">
    <property type="entry name" value="Cupin_2"/>
    <property type="match status" value="1"/>
</dbReference>
<dbReference type="RefSeq" id="WP_114823693.1">
    <property type="nucleotide sequence ID" value="NZ_QQSY01000001.1"/>
</dbReference>
<dbReference type="PANTHER" id="PTHR35848:SF9">
    <property type="entry name" value="SLL1358 PROTEIN"/>
    <property type="match status" value="1"/>
</dbReference>
<dbReference type="EMBL" id="QQSY01000001">
    <property type="protein sequence ID" value="RDI99960.1"/>
    <property type="molecule type" value="Genomic_DNA"/>
</dbReference>
<keyword evidence="4" id="KW-1185">Reference proteome</keyword>
<dbReference type="Proteomes" id="UP000254711">
    <property type="component" value="Unassembled WGS sequence"/>
</dbReference>
<dbReference type="OrthoDB" id="9806121at2"/>
<evidence type="ECO:0000313" key="4">
    <source>
        <dbReference type="Proteomes" id="UP000254711"/>
    </source>
</evidence>
<dbReference type="InterPro" id="IPR013096">
    <property type="entry name" value="Cupin_2"/>
</dbReference>
<dbReference type="InterPro" id="IPR011051">
    <property type="entry name" value="RmlC_Cupin_sf"/>
</dbReference>
<protein>
    <submittedName>
        <fullName evidence="3">Cupin domain-containing protein</fullName>
    </submittedName>
</protein>
<dbReference type="GO" id="GO:0046872">
    <property type="term" value="F:metal ion binding"/>
    <property type="evidence" value="ECO:0007669"/>
    <property type="project" value="UniProtKB-KW"/>
</dbReference>
<organism evidence="3 4">
    <name type="scientific">Dyella solisilvae</name>
    <dbReference type="NCBI Taxonomy" id="1920168"/>
    <lineage>
        <taxon>Bacteria</taxon>
        <taxon>Pseudomonadati</taxon>
        <taxon>Pseudomonadota</taxon>
        <taxon>Gammaproteobacteria</taxon>
        <taxon>Lysobacterales</taxon>
        <taxon>Rhodanobacteraceae</taxon>
        <taxon>Dyella</taxon>
    </lineage>
</organism>
<gene>
    <name evidence="3" type="ORF">DVT68_03795</name>
</gene>
<dbReference type="SUPFAM" id="SSF51182">
    <property type="entry name" value="RmlC-like cupins"/>
    <property type="match status" value="1"/>
</dbReference>
<dbReference type="InterPro" id="IPR014710">
    <property type="entry name" value="RmlC-like_jellyroll"/>
</dbReference>